<comment type="caution">
    <text evidence="1">The sequence shown here is derived from an EMBL/GenBank/DDBJ whole genome shotgun (WGS) entry which is preliminary data.</text>
</comment>
<dbReference type="Proteomes" id="UP001380953">
    <property type="component" value="Unassembled WGS sequence"/>
</dbReference>
<organism evidence="1 2">
    <name type="scientific">Saccharibacillus sacchari</name>
    <dbReference type="NCBI Taxonomy" id="456493"/>
    <lineage>
        <taxon>Bacteria</taxon>
        <taxon>Bacillati</taxon>
        <taxon>Bacillota</taxon>
        <taxon>Bacilli</taxon>
        <taxon>Bacillales</taxon>
        <taxon>Paenibacillaceae</taxon>
        <taxon>Saccharibacillus</taxon>
    </lineage>
</organism>
<keyword evidence="2" id="KW-1185">Reference proteome</keyword>
<name>A0ACC6PBY1_9BACL</name>
<accession>A0ACC6PBY1</accession>
<reference evidence="1" key="1">
    <citation type="submission" date="2024-03" db="EMBL/GenBank/DDBJ databases">
        <title>Whole genome sequecning of epiphytes from Marcgravia umbellata leaves.</title>
        <authorList>
            <person name="Kumar G."/>
            <person name="Savka M.A."/>
        </authorList>
    </citation>
    <scope>NUCLEOTIDE SEQUENCE</scope>
    <source>
        <strain evidence="1">RIT_BL5</strain>
    </source>
</reference>
<proteinExistence type="predicted"/>
<sequence>MKSNQQLYAEVAYKAISREKQEDKTLEGKGYGQLCHRFPSLVLSNGLRLAVAFFEAKGKKDPKHPCTRYLNDLKLALDIKDWNSVLNTPTSTNRDYLYASRQVLSASVWFKRYAEGILKVEQAESDELEVGKS</sequence>
<evidence type="ECO:0000313" key="2">
    <source>
        <dbReference type="Proteomes" id="UP001380953"/>
    </source>
</evidence>
<gene>
    <name evidence="1" type="primary">cmr5</name>
    <name evidence="1" type="ORF">WKI47_11175</name>
</gene>
<dbReference type="EMBL" id="JBBKAR010000033">
    <property type="protein sequence ID" value="MEJ8304455.1"/>
    <property type="molecule type" value="Genomic_DNA"/>
</dbReference>
<evidence type="ECO:0000313" key="1">
    <source>
        <dbReference type="EMBL" id="MEJ8304455.1"/>
    </source>
</evidence>
<protein>
    <submittedName>
        <fullName evidence="1">Type III-B CRISPR module-associated protein Cmr5</fullName>
    </submittedName>
</protein>